<proteinExistence type="predicted"/>
<name>A0ACC2GXG9_DALPE</name>
<protein>
    <submittedName>
        <fullName evidence="1">Uncharacterized protein</fullName>
    </submittedName>
</protein>
<keyword evidence="2" id="KW-1185">Reference proteome</keyword>
<comment type="caution">
    <text evidence="1">The sequence shown here is derived from an EMBL/GenBank/DDBJ whole genome shotgun (WGS) entry which is preliminary data.</text>
</comment>
<organism evidence="1 2">
    <name type="scientific">Dallia pectoralis</name>
    <name type="common">Alaska blackfish</name>
    <dbReference type="NCBI Taxonomy" id="75939"/>
    <lineage>
        <taxon>Eukaryota</taxon>
        <taxon>Metazoa</taxon>
        <taxon>Chordata</taxon>
        <taxon>Craniata</taxon>
        <taxon>Vertebrata</taxon>
        <taxon>Euteleostomi</taxon>
        <taxon>Actinopterygii</taxon>
        <taxon>Neopterygii</taxon>
        <taxon>Teleostei</taxon>
        <taxon>Protacanthopterygii</taxon>
        <taxon>Esociformes</taxon>
        <taxon>Umbridae</taxon>
        <taxon>Dallia</taxon>
    </lineage>
</organism>
<dbReference type="EMBL" id="CM055735">
    <property type="protein sequence ID" value="KAJ8008151.1"/>
    <property type="molecule type" value="Genomic_DNA"/>
</dbReference>
<gene>
    <name evidence="1" type="ORF">DPEC_G00101790</name>
</gene>
<accession>A0ACC2GXG9</accession>
<sequence length="102" mass="11403">MLRTTLGLSETETTELRVLSVLIPVLCLINCRRDPHKRPVSVVLLWCRKKSATQSQAVNVHISLHLMQQLTEQNAKCWRQSVRNSTSSGPHLHCAPYTGTAG</sequence>
<evidence type="ECO:0000313" key="1">
    <source>
        <dbReference type="EMBL" id="KAJ8008151.1"/>
    </source>
</evidence>
<dbReference type="Proteomes" id="UP001157502">
    <property type="component" value="Chromosome 8"/>
</dbReference>
<reference evidence="1" key="1">
    <citation type="submission" date="2021-05" db="EMBL/GenBank/DDBJ databases">
        <authorList>
            <person name="Pan Q."/>
            <person name="Jouanno E."/>
            <person name="Zahm M."/>
            <person name="Klopp C."/>
            <person name="Cabau C."/>
            <person name="Louis A."/>
            <person name="Berthelot C."/>
            <person name="Parey E."/>
            <person name="Roest Crollius H."/>
            <person name="Montfort J."/>
            <person name="Robinson-Rechavi M."/>
            <person name="Bouchez O."/>
            <person name="Lampietro C."/>
            <person name="Lopez Roques C."/>
            <person name="Donnadieu C."/>
            <person name="Postlethwait J."/>
            <person name="Bobe J."/>
            <person name="Dillon D."/>
            <person name="Chandos A."/>
            <person name="von Hippel F."/>
            <person name="Guiguen Y."/>
        </authorList>
    </citation>
    <scope>NUCLEOTIDE SEQUENCE</scope>
    <source>
        <strain evidence="1">YG-Jan2019</strain>
    </source>
</reference>
<evidence type="ECO:0000313" key="2">
    <source>
        <dbReference type="Proteomes" id="UP001157502"/>
    </source>
</evidence>